<dbReference type="Gene3D" id="3.30.70.1950">
    <property type="match status" value="1"/>
</dbReference>
<dbReference type="PIRSF" id="PIRSF029008">
    <property type="entry name" value="MecA"/>
    <property type="match status" value="1"/>
</dbReference>
<accession>A0A948TJ74</accession>
<evidence type="ECO:0000256" key="1">
    <source>
        <dbReference type="ARBA" id="ARBA00005397"/>
    </source>
</evidence>
<dbReference type="Pfam" id="PF05389">
    <property type="entry name" value="MecA"/>
    <property type="match status" value="1"/>
</dbReference>
<organism evidence="3 4">
    <name type="scientific">Candidatus Paralactobacillus gallistercoris</name>
    <dbReference type="NCBI Taxonomy" id="2838724"/>
    <lineage>
        <taxon>Bacteria</taxon>
        <taxon>Bacillati</taxon>
        <taxon>Bacillota</taxon>
        <taxon>Bacilli</taxon>
        <taxon>Lactobacillales</taxon>
        <taxon>Lactobacillaceae</taxon>
        <taxon>Lactobacillus</taxon>
    </lineage>
</organism>
<comment type="similarity">
    <text evidence="1">Belongs to the MecA family.</text>
</comment>
<proteinExistence type="inferred from homology"/>
<dbReference type="AlphaFoldDB" id="A0A948TJ74"/>
<evidence type="ECO:0000313" key="4">
    <source>
        <dbReference type="Proteomes" id="UP000777303"/>
    </source>
</evidence>
<dbReference type="PANTHER" id="PTHR39161">
    <property type="entry name" value="ADAPTER PROTEIN MECA"/>
    <property type="match status" value="1"/>
</dbReference>
<sequence>MEMEHIDENTIRVTISHDELSERGVTLWDLLSNREQMEEFFRSILEEVDTEHDFIGNDTVTFQVMPGKDGMLEMIISKNGGGIMPDQLLKKLVAANSEIGDDQKQTQQSDKQNRSSLSNNHSKTSTAQIANDDISQEMVVKFRDFEDFLALANNFEIDEVKSDLYVYHGQFYLHVQVYPEQFNSEIKAKLALIYEYADNAPTTVAMLAEHGKLLMADTAFEQARYYFGH</sequence>
<comment type="caution">
    <text evidence="3">The sequence shown here is derived from an EMBL/GenBank/DDBJ whole genome shotgun (WGS) entry which is preliminary data.</text>
</comment>
<dbReference type="InterPro" id="IPR008681">
    <property type="entry name" value="Neg-reg_MecA"/>
</dbReference>
<feature type="compositionally biased region" description="Polar residues" evidence="2">
    <location>
        <begin position="114"/>
        <end position="128"/>
    </location>
</feature>
<reference evidence="3" key="1">
    <citation type="journal article" date="2021" name="PeerJ">
        <title>Extensive microbial diversity within the chicken gut microbiome revealed by metagenomics and culture.</title>
        <authorList>
            <person name="Gilroy R."/>
            <person name="Ravi A."/>
            <person name="Getino M."/>
            <person name="Pursley I."/>
            <person name="Horton D.L."/>
            <person name="Alikhan N.F."/>
            <person name="Baker D."/>
            <person name="Gharbi K."/>
            <person name="Hall N."/>
            <person name="Watson M."/>
            <person name="Adriaenssens E.M."/>
            <person name="Foster-Nyarko E."/>
            <person name="Jarju S."/>
            <person name="Secka A."/>
            <person name="Antonio M."/>
            <person name="Oren A."/>
            <person name="Chaudhuri R.R."/>
            <person name="La Ragione R."/>
            <person name="Hildebrand F."/>
            <person name="Pallen M.J."/>
        </authorList>
    </citation>
    <scope>NUCLEOTIDE SEQUENCE</scope>
    <source>
        <strain evidence="3">F6-6636</strain>
    </source>
</reference>
<name>A0A948TJ74_9LACO</name>
<protein>
    <submittedName>
        <fullName evidence="3">Adaptor protein MecA</fullName>
    </submittedName>
</protein>
<evidence type="ECO:0000313" key="3">
    <source>
        <dbReference type="EMBL" id="MBU3851589.1"/>
    </source>
</evidence>
<dbReference type="PANTHER" id="PTHR39161:SF1">
    <property type="entry name" value="ADAPTER PROTEIN MECA 1"/>
    <property type="match status" value="1"/>
</dbReference>
<dbReference type="InterPro" id="IPR038471">
    <property type="entry name" value="MecA_C_sf"/>
</dbReference>
<gene>
    <name evidence="3" type="ORF">H9901_02710</name>
</gene>
<feature type="region of interest" description="Disordered" evidence="2">
    <location>
        <begin position="100"/>
        <end position="128"/>
    </location>
</feature>
<dbReference type="Proteomes" id="UP000777303">
    <property type="component" value="Unassembled WGS sequence"/>
</dbReference>
<evidence type="ECO:0000256" key="2">
    <source>
        <dbReference type="SAM" id="MobiDB-lite"/>
    </source>
</evidence>
<reference evidence="3" key="2">
    <citation type="submission" date="2021-04" db="EMBL/GenBank/DDBJ databases">
        <authorList>
            <person name="Gilroy R."/>
        </authorList>
    </citation>
    <scope>NUCLEOTIDE SEQUENCE</scope>
    <source>
        <strain evidence="3">F6-6636</strain>
    </source>
</reference>
<dbReference type="EMBL" id="JAHLFS010000033">
    <property type="protein sequence ID" value="MBU3851589.1"/>
    <property type="molecule type" value="Genomic_DNA"/>
</dbReference>